<evidence type="ECO:0000313" key="13">
    <source>
        <dbReference type="Proteomes" id="UP000325577"/>
    </source>
</evidence>
<feature type="domain" description="Leucine-rich repeat-containing N-terminal plant-type" evidence="11">
    <location>
        <begin position="434"/>
        <end position="485"/>
    </location>
</feature>
<evidence type="ECO:0000256" key="10">
    <source>
        <dbReference type="RuleBase" id="RU361169"/>
    </source>
</evidence>
<dbReference type="PANTHER" id="PTHR31375">
    <property type="match status" value="1"/>
</dbReference>
<organism evidence="12 13">
    <name type="scientific">Nyssa sinensis</name>
    <dbReference type="NCBI Taxonomy" id="561372"/>
    <lineage>
        <taxon>Eukaryota</taxon>
        <taxon>Viridiplantae</taxon>
        <taxon>Streptophyta</taxon>
        <taxon>Embryophyta</taxon>
        <taxon>Tracheophyta</taxon>
        <taxon>Spermatophyta</taxon>
        <taxon>Magnoliopsida</taxon>
        <taxon>eudicotyledons</taxon>
        <taxon>Gunneridae</taxon>
        <taxon>Pentapetalae</taxon>
        <taxon>asterids</taxon>
        <taxon>Cornales</taxon>
        <taxon>Nyssaceae</taxon>
        <taxon>Nyssa</taxon>
    </lineage>
</organism>
<keyword evidence="6" id="KW-0677">Repeat</keyword>
<evidence type="ECO:0000256" key="7">
    <source>
        <dbReference type="ARBA" id="ARBA00022801"/>
    </source>
</evidence>
<name>A0A5J4ZZ05_9ASTE</name>
<reference evidence="12 13" key="1">
    <citation type="submission" date="2019-09" db="EMBL/GenBank/DDBJ databases">
        <title>A chromosome-level genome assembly of the Chinese tupelo Nyssa sinensis.</title>
        <authorList>
            <person name="Yang X."/>
            <person name="Kang M."/>
            <person name="Yang Y."/>
            <person name="Xiong H."/>
            <person name="Wang M."/>
            <person name="Zhang Z."/>
            <person name="Wang Z."/>
            <person name="Wu H."/>
            <person name="Ma T."/>
            <person name="Liu J."/>
            <person name="Xi Z."/>
        </authorList>
    </citation>
    <scope>NUCLEOTIDE SEQUENCE [LARGE SCALE GENOMIC DNA]</scope>
    <source>
        <strain evidence="12">J267</strain>
        <tissue evidence="12">Leaf</tissue>
    </source>
</reference>
<dbReference type="EMBL" id="CM018047">
    <property type="protein sequence ID" value="KAA8524085.1"/>
    <property type="molecule type" value="Genomic_DNA"/>
</dbReference>
<dbReference type="SMART" id="SM00710">
    <property type="entry name" value="PbH1"/>
    <property type="match status" value="4"/>
</dbReference>
<keyword evidence="7 10" id="KW-0378">Hydrolase</keyword>
<dbReference type="Proteomes" id="UP000325577">
    <property type="component" value="Linkage Group LG4"/>
</dbReference>
<dbReference type="Gene3D" id="3.80.10.10">
    <property type="entry name" value="Ribonuclease Inhibitor"/>
    <property type="match status" value="1"/>
</dbReference>
<comment type="similarity">
    <text evidence="2 10">Belongs to the glycosyl hydrolase 28 family.</text>
</comment>
<dbReference type="InterPro" id="IPR013210">
    <property type="entry name" value="LRR_N_plant-typ"/>
</dbReference>
<dbReference type="InterPro" id="IPR012334">
    <property type="entry name" value="Pectin_lyas_fold"/>
</dbReference>
<dbReference type="FunFam" id="2.160.20.10:FF:000004">
    <property type="entry name" value="Pectin lyase-like superfamily protein"/>
    <property type="match status" value="1"/>
</dbReference>
<dbReference type="GO" id="GO:0071555">
    <property type="term" value="P:cell wall organization"/>
    <property type="evidence" value="ECO:0007669"/>
    <property type="project" value="UniProtKB-KW"/>
</dbReference>
<evidence type="ECO:0000256" key="9">
    <source>
        <dbReference type="ARBA" id="ARBA00023316"/>
    </source>
</evidence>
<keyword evidence="3" id="KW-0134">Cell wall</keyword>
<keyword evidence="9" id="KW-0961">Cell wall biogenesis/degradation</keyword>
<dbReference type="Gene3D" id="2.160.20.10">
    <property type="entry name" value="Single-stranded right-handed beta-helix, Pectin lyase-like"/>
    <property type="match status" value="1"/>
</dbReference>
<evidence type="ECO:0000256" key="6">
    <source>
        <dbReference type="ARBA" id="ARBA00022737"/>
    </source>
</evidence>
<evidence type="ECO:0000256" key="8">
    <source>
        <dbReference type="ARBA" id="ARBA00023295"/>
    </source>
</evidence>
<dbReference type="OrthoDB" id="187139at2759"/>
<proteinExistence type="inferred from homology"/>
<dbReference type="InterPro" id="IPR011050">
    <property type="entry name" value="Pectin_lyase_fold/virulence"/>
</dbReference>
<comment type="subcellular location">
    <subcellularLocation>
        <location evidence="1">Secreted</location>
        <location evidence="1">Cell wall</location>
    </subcellularLocation>
</comment>
<evidence type="ECO:0000256" key="1">
    <source>
        <dbReference type="ARBA" id="ARBA00004191"/>
    </source>
</evidence>
<gene>
    <name evidence="12" type="ORF">F0562_010484</name>
</gene>
<keyword evidence="8 10" id="KW-0326">Glycosidase</keyword>
<dbReference type="GO" id="GO:0004650">
    <property type="term" value="F:polygalacturonase activity"/>
    <property type="evidence" value="ECO:0007669"/>
    <property type="project" value="InterPro"/>
</dbReference>
<evidence type="ECO:0000313" key="12">
    <source>
        <dbReference type="EMBL" id="KAA8524085.1"/>
    </source>
</evidence>
<dbReference type="Pfam" id="PF00295">
    <property type="entry name" value="Glyco_hydro_28"/>
    <property type="match status" value="1"/>
</dbReference>
<evidence type="ECO:0000259" key="11">
    <source>
        <dbReference type="Pfam" id="PF08263"/>
    </source>
</evidence>
<evidence type="ECO:0000256" key="5">
    <source>
        <dbReference type="ARBA" id="ARBA00022614"/>
    </source>
</evidence>
<evidence type="ECO:0000256" key="4">
    <source>
        <dbReference type="ARBA" id="ARBA00022525"/>
    </source>
</evidence>
<dbReference type="InterPro" id="IPR000743">
    <property type="entry name" value="Glyco_hydro_28"/>
</dbReference>
<dbReference type="SUPFAM" id="SSF51126">
    <property type="entry name" value="Pectin lyase-like"/>
    <property type="match status" value="1"/>
</dbReference>
<keyword evidence="4" id="KW-0964">Secreted</keyword>
<dbReference type="GO" id="GO:0005975">
    <property type="term" value="P:carbohydrate metabolic process"/>
    <property type="evidence" value="ECO:0007669"/>
    <property type="project" value="InterPro"/>
</dbReference>
<keyword evidence="13" id="KW-1185">Reference proteome</keyword>
<accession>A0A5J4ZZ05</accession>
<dbReference type="InterPro" id="IPR032675">
    <property type="entry name" value="LRR_dom_sf"/>
</dbReference>
<evidence type="ECO:0000256" key="2">
    <source>
        <dbReference type="ARBA" id="ARBA00008834"/>
    </source>
</evidence>
<keyword evidence="5" id="KW-0433">Leucine-rich repeat</keyword>
<dbReference type="InterPro" id="IPR006626">
    <property type="entry name" value="PbH1"/>
</dbReference>
<protein>
    <recommendedName>
        <fullName evidence="11">Leucine-rich repeat-containing N-terminal plant-type domain-containing protein</fullName>
    </recommendedName>
</protein>
<sequence length="518" mass="56401">MPNVEMICLRKAVRLALEKEEEGETSGEGSSVAATAVDRWPDLNLLDRDELLWEWSAHGCAVGLQGQSCKKWVFNVRQYGAIADGKTDNTQAFLKAWSEACQWRGRRSVFVPLGIYFLGSFIVEGPCKGSMEFLIRGILVAPTDPKQFFTDHWISFRYMDRLRISGGGELDGKGASAWPYNDCQTGSCPPLPATIRFDFVNNLEIHRISSLNSKHVHFNIFSCNHVNISDVRILAPGYSPNTDGIHISHSSDVKISFTNISTGDDCISLGPGNQNINISQISCGPGHGISVGSLGRSDQIQKVTGLTVNNCTFTNTLNGVRIKTWAATPNDAGGFASEFAFENIIVNNVSNPIIIDQQYCPYPPCSQEPSRIQISNVTFSNIQGTTDSKEAVKLVCSQSKPCQNIVLQNIDLTYIGGKEAATSSCSNANGPLCHDDERSALLQFKQSFSIDRNASGDPSAYSKVASWKLQGESNDCCLWDGVECDDGTGHWPNPTGNLYANPVDLPGSVLQSIEAPKA</sequence>
<dbReference type="Pfam" id="PF08263">
    <property type="entry name" value="LRRNT_2"/>
    <property type="match status" value="1"/>
</dbReference>
<dbReference type="AlphaFoldDB" id="A0A5J4ZZ05"/>
<evidence type="ECO:0000256" key="3">
    <source>
        <dbReference type="ARBA" id="ARBA00022512"/>
    </source>
</evidence>